<comment type="function">
    <text evidence="8">CRISPR (clustered regularly interspaced short palindromic repeat), is an adaptive immune system that provides protection against mobile genetic elements (viruses, transposable elements and conjugative plasmids). CRISPR clusters contain sequences complementary to antecedent mobile elements and target invading nucleic acids. CRISPR clusters are transcribed and processed into CRISPR RNA (crRNA). Functions as a ssRNA-specific endoribonuclease. Involved in the integration of spacer DNA into the CRISPR cassette.</text>
</comment>
<keyword evidence="7 8" id="KW-0051">Antiviral defense</keyword>
<dbReference type="GO" id="GO:0046872">
    <property type="term" value="F:metal ion binding"/>
    <property type="evidence" value="ECO:0007669"/>
    <property type="project" value="UniProtKB-UniRule"/>
</dbReference>
<dbReference type="GO" id="GO:0016787">
    <property type="term" value="F:hydrolase activity"/>
    <property type="evidence" value="ECO:0007669"/>
    <property type="project" value="UniProtKB-KW"/>
</dbReference>
<dbReference type="NCBIfam" id="TIGR01573">
    <property type="entry name" value="cas2"/>
    <property type="match status" value="1"/>
</dbReference>
<dbReference type="GO" id="GO:0051607">
    <property type="term" value="P:defense response to virus"/>
    <property type="evidence" value="ECO:0007669"/>
    <property type="project" value="UniProtKB-UniRule"/>
</dbReference>
<accession>A0A397WMW7</accession>
<keyword evidence="3 8" id="KW-0479">Metal-binding</keyword>
<dbReference type="Pfam" id="PF09827">
    <property type="entry name" value="CRISPR_Cas2"/>
    <property type="match status" value="1"/>
</dbReference>
<dbReference type="EC" id="3.1.-.-" evidence="8"/>
<evidence type="ECO:0000256" key="3">
    <source>
        <dbReference type="ARBA" id="ARBA00022723"/>
    </source>
</evidence>
<dbReference type="HAMAP" id="MF_01471">
    <property type="entry name" value="Cas2"/>
    <property type="match status" value="1"/>
</dbReference>
<keyword evidence="2 8" id="KW-0540">Nuclease</keyword>
<dbReference type="GO" id="GO:0043571">
    <property type="term" value="P:maintenance of CRISPR repeat elements"/>
    <property type="evidence" value="ECO:0007669"/>
    <property type="project" value="UniProtKB-UniRule"/>
</dbReference>
<evidence type="ECO:0000313" key="9">
    <source>
        <dbReference type="EMBL" id="RIB35410.1"/>
    </source>
</evidence>
<comment type="similarity">
    <text evidence="8">Belongs to the CRISPR-associated endoribonuclease Cas2 protein family.</text>
</comment>
<organism evidence="9 10">
    <name type="scientific">Candidatus Nanoclepta minutus</name>
    <dbReference type="NCBI Taxonomy" id="1940235"/>
    <lineage>
        <taxon>Archaea</taxon>
        <taxon>Nanobdellota</taxon>
        <taxon>Candidatus Nanoclepta</taxon>
    </lineage>
</organism>
<proteinExistence type="inferred from homology"/>
<dbReference type="InterPro" id="IPR021127">
    <property type="entry name" value="CRISPR_associated_Cas2"/>
</dbReference>
<protein>
    <recommendedName>
        <fullName evidence="8">CRISPR-associated endoribonuclease Cas2</fullName>
        <ecNumber evidence="8">3.1.-.-</ecNumber>
    </recommendedName>
</protein>
<dbReference type="Gene3D" id="3.30.70.240">
    <property type="match status" value="1"/>
</dbReference>
<evidence type="ECO:0000256" key="4">
    <source>
        <dbReference type="ARBA" id="ARBA00022759"/>
    </source>
</evidence>
<dbReference type="AlphaFoldDB" id="A0A397WMW7"/>
<sequence length="87" mass="10471">MVYAIIVYDISIERQNEVREFLKKYLNHVQNSVFEGEIRESTLYYIKKMLEKMINKDEDSIIIYVLPGQGYLKDRIEIGVKKEFDIY</sequence>
<evidence type="ECO:0000256" key="1">
    <source>
        <dbReference type="ARBA" id="ARBA00001946"/>
    </source>
</evidence>
<comment type="subunit">
    <text evidence="8">Homodimer, forms a heterotetramer with a Cas1 homodimer.</text>
</comment>
<dbReference type="Proteomes" id="UP000266622">
    <property type="component" value="Unassembled WGS sequence"/>
</dbReference>
<dbReference type="InterPro" id="IPR019199">
    <property type="entry name" value="Virulence_VapD/CRISPR_Cas2"/>
</dbReference>
<dbReference type="GO" id="GO:0004521">
    <property type="term" value="F:RNA endonuclease activity"/>
    <property type="evidence" value="ECO:0007669"/>
    <property type="project" value="InterPro"/>
</dbReference>
<name>A0A397WMW7_9ARCH</name>
<evidence type="ECO:0000256" key="2">
    <source>
        <dbReference type="ARBA" id="ARBA00022722"/>
    </source>
</evidence>
<evidence type="ECO:0000313" key="10">
    <source>
        <dbReference type="Proteomes" id="UP000266622"/>
    </source>
</evidence>
<evidence type="ECO:0000256" key="6">
    <source>
        <dbReference type="ARBA" id="ARBA00022842"/>
    </source>
</evidence>
<dbReference type="EMBL" id="MWMI01000002">
    <property type="protein sequence ID" value="RIB35410.1"/>
    <property type="molecule type" value="Genomic_DNA"/>
</dbReference>
<keyword evidence="4 8" id="KW-0255">Endonuclease</keyword>
<evidence type="ECO:0000256" key="5">
    <source>
        <dbReference type="ARBA" id="ARBA00022801"/>
    </source>
</evidence>
<dbReference type="PANTHER" id="PTHR34405">
    <property type="entry name" value="CRISPR-ASSOCIATED ENDORIBONUCLEASE CAS2"/>
    <property type="match status" value="1"/>
</dbReference>
<keyword evidence="5 8" id="KW-0378">Hydrolase</keyword>
<gene>
    <name evidence="8" type="primary">cas2</name>
    <name evidence="9" type="ORF">BXU00_01430</name>
</gene>
<keyword evidence="6 8" id="KW-0460">Magnesium</keyword>
<comment type="cofactor">
    <cofactor evidence="1 8">
        <name>Mg(2+)</name>
        <dbReference type="ChEBI" id="CHEBI:18420"/>
    </cofactor>
</comment>
<dbReference type="CDD" id="cd09725">
    <property type="entry name" value="Cas2_I_II_III"/>
    <property type="match status" value="1"/>
</dbReference>
<evidence type="ECO:0000256" key="7">
    <source>
        <dbReference type="ARBA" id="ARBA00023118"/>
    </source>
</evidence>
<reference evidence="9 10" key="1">
    <citation type="journal article" date="2018" name="Syst. Appl. Microbiol.">
        <title>A new symbiotic nanoarchaeote (Candidatus Nanoclepta minutus) and its host (Zestosphaera tikiterensis gen. nov., sp. nov.) from a New Zealand hot spring.</title>
        <authorList>
            <person name="St John E."/>
            <person name="Liu Y."/>
            <person name="Podar M."/>
            <person name="Stott M.B."/>
            <person name="Meneghin J."/>
            <person name="Chen Z."/>
            <person name="Lagutin K."/>
            <person name="Mitchell K."/>
            <person name="Reysenbach A.L."/>
        </authorList>
    </citation>
    <scope>NUCLEOTIDE SEQUENCE [LARGE SCALE GENOMIC DNA]</scope>
    <source>
        <strain evidence="9">NZ3</strain>
    </source>
</reference>
<evidence type="ECO:0000256" key="8">
    <source>
        <dbReference type="HAMAP-Rule" id="MF_01471"/>
    </source>
</evidence>
<dbReference type="SUPFAM" id="SSF143430">
    <property type="entry name" value="TTP0101/SSO1404-like"/>
    <property type="match status" value="1"/>
</dbReference>
<feature type="binding site" evidence="8">
    <location>
        <position position="9"/>
    </location>
    <ligand>
        <name>Mg(2+)</name>
        <dbReference type="ChEBI" id="CHEBI:18420"/>
        <note>catalytic</note>
    </ligand>
</feature>
<comment type="caution">
    <text evidence="9">The sequence shown here is derived from an EMBL/GenBank/DDBJ whole genome shotgun (WGS) entry which is preliminary data.</text>
</comment>